<keyword evidence="3" id="KW-1185">Reference proteome</keyword>
<feature type="region of interest" description="Disordered" evidence="1">
    <location>
        <begin position="78"/>
        <end position="109"/>
    </location>
</feature>
<organism evidence="2 3">
    <name type="scientific">Pleuronectes platessa</name>
    <name type="common">European plaice</name>
    <dbReference type="NCBI Taxonomy" id="8262"/>
    <lineage>
        <taxon>Eukaryota</taxon>
        <taxon>Metazoa</taxon>
        <taxon>Chordata</taxon>
        <taxon>Craniata</taxon>
        <taxon>Vertebrata</taxon>
        <taxon>Euteleostomi</taxon>
        <taxon>Actinopterygii</taxon>
        <taxon>Neopterygii</taxon>
        <taxon>Teleostei</taxon>
        <taxon>Neoteleostei</taxon>
        <taxon>Acanthomorphata</taxon>
        <taxon>Carangaria</taxon>
        <taxon>Pleuronectiformes</taxon>
        <taxon>Pleuronectoidei</taxon>
        <taxon>Pleuronectidae</taxon>
        <taxon>Pleuronectes</taxon>
    </lineage>
</organism>
<sequence length="109" mass="12373">MRERNDPTIKETVLRTLRTSALYRKTQSSNGCQKFNSERQGVLRHLRRWDVRAYSACSRENCTRSKLSRLQQFFSSEAVPLSSSSTLPPAAYTPDANLLSPSHQAANLE</sequence>
<accession>A0A9N7Z2Y7</accession>
<feature type="compositionally biased region" description="Polar residues" evidence="1">
    <location>
        <begin position="99"/>
        <end position="109"/>
    </location>
</feature>
<evidence type="ECO:0000256" key="1">
    <source>
        <dbReference type="SAM" id="MobiDB-lite"/>
    </source>
</evidence>
<proteinExistence type="predicted"/>
<comment type="caution">
    <text evidence="2">The sequence shown here is derived from an EMBL/GenBank/DDBJ whole genome shotgun (WGS) entry which is preliminary data.</text>
</comment>
<feature type="compositionally biased region" description="Low complexity" evidence="1">
    <location>
        <begin position="80"/>
        <end position="94"/>
    </location>
</feature>
<gene>
    <name evidence="2" type="ORF">PLEPLA_LOCUS34656</name>
</gene>
<dbReference type="AlphaFoldDB" id="A0A9N7Z2Y7"/>
<dbReference type="Proteomes" id="UP001153269">
    <property type="component" value="Unassembled WGS sequence"/>
</dbReference>
<dbReference type="EMBL" id="CADEAL010003930">
    <property type="protein sequence ID" value="CAB1446945.1"/>
    <property type="molecule type" value="Genomic_DNA"/>
</dbReference>
<reference evidence="2" key="1">
    <citation type="submission" date="2020-03" db="EMBL/GenBank/DDBJ databases">
        <authorList>
            <person name="Weist P."/>
        </authorList>
    </citation>
    <scope>NUCLEOTIDE SEQUENCE</scope>
</reference>
<evidence type="ECO:0000313" key="2">
    <source>
        <dbReference type="EMBL" id="CAB1446945.1"/>
    </source>
</evidence>
<evidence type="ECO:0000313" key="3">
    <source>
        <dbReference type="Proteomes" id="UP001153269"/>
    </source>
</evidence>
<name>A0A9N7Z2Y7_PLEPL</name>
<protein>
    <submittedName>
        <fullName evidence="2">Uncharacterized protein</fullName>
    </submittedName>
</protein>